<dbReference type="EMBL" id="RCML01000213">
    <property type="protein sequence ID" value="KAG2985396.1"/>
    <property type="molecule type" value="Genomic_DNA"/>
</dbReference>
<dbReference type="EMBL" id="MJFZ01000162">
    <property type="protein sequence ID" value="RAW35640.1"/>
    <property type="molecule type" value="Genomic_DNA"/>
</dbReference>
<evidence type="ECO:0000313" key="6">
    <source>
        <dbReference type="Proteomes" id="UP000251314"/>
    </source>
</evidence>
<reference evidence="1" key="2">
    <citation type="submission" date="2018-10" db="EMBL/GenBank/DDBJ databases">
        <title>Effector identification in a new, highly contiguous assembly of the strawberry crown rot pathogen Phytophthora cactorum.</title>
        <authorList>
            <person name="Armitage A.D."/>
            <person name="Nellist C.F."/>
            <person name="Bates H."/>
            <person name="Vickerstaff R.J."/>
            <person name="Harrison R.J."/>
        </authorList>
    </citation>
    <scope>NUCLEOTIDE SEQUENCE</scope>
    <source>
        <strain evidence="1">15-7</strain>
        <strain evidence="2">4032</strain>
        <strain evidence="3">4040</strain>
        <strain evidence="4">P415</strain>
    </source>
</reference>
<dbReference type="EMBL" id="RCMK01000224">
    <property type="protein sequence ID" value="KAG2942793.1"/>
    <property type="molecule type" value="Genomic_DNA"/>
</dbReference>
<evidence type="ECO:0000313" key="2">
    <source>
        <dbReference type="EMBL" id="KAG2925638.1"/>
    </source>
</evidence>
<protein>
    <recommendedName>
        <fullName evidence="7">WW domain-containing protein</fullName>
    </recommendedName>
</protein>
<name>A0A329SG36_9STRA</name>
<dbReference type="PROSITE" id="PS50096">
    <property type="entry name" value="IQ"/>
    <property type="match status" value="2"/>
</dbReference>
<sequence>MHQPLAAAASKTSTTSAIVELFTHWHAFVCFQQLQDSSVLFQRTKKQAKPPPISLKHCQNKEHEDARDESVLFGPQPQPLPRKKFNSKKEWLMPLYAVVDVLSPTTAVLKTPYRQDVEHTLESPCRLVFAEEPNVIHFTRVNCITTESDNYGVLRAVFDTAFVRDESCPLESLLTLKGAYVWFVIPRKSRKKREIPTKWMLDLYRFVQHPTYDFQSPTCQLGNYFRVKVPWDIAERTIEAAFWSKNVEWTPSMSSTDLYSTVLRRIFDTLCRSHPPAFGVDSVKFSRLLYEANIQPKLLSIGDAAFLFASNLTPGFTYEMDFDGFVRAVEWLAQQFYSDNGTSLKRRIPGIQHTMLKWRRGENARDRLMESLRRFCFETLVHLPCLASTWLGIMESWRLARKQQLLREHSRKYCAATRLRASWIGFVTWRIYLRRRQRMKEERQAATKIQSFVRGRKRYLEYQRVRRIVIRTQRRVHARSELRRLRAERRIFIKRMRFRLVKWTRHHLWLLGAWKRVNAVKAARRDRIHEKRQRRVGVAIFPLDTWCLRFSLYRAKPVAPGEEITAENSTERGSTDTAEGSNEAYELEVVDPARCWCHVLCVSQQQIDQFISEETERRTLQLQLGLATDVLAEKQASRSTIPQAHNKQVKTAIVRDSVAYPVLKPNIMLLAFARRLFIVKDAHQGPVAIRCYADLSDTSLGKLVFKGTVRSELVHDGELTVQCHIVRVLEWVGTFKVLMYTPATSTKRRYDLDAAFILTVLQFSRFQSMRLSNPEGEEESEEQPVETQQFIPHQLHRILNGPHKLLALQSILSYVSKYGLRMPTYSMMPHVIAERERQQEEQESKQRHAELNRARQLVVKVQSNFRRHLARKIRLQLALASYSKQFDRERGRFVYIFQNLSGERFVLEHKPFSLFDHDVPLPPDEWQLVDNDTRFFNPRRGVFSRFNDTQAATVLQRWYRGKMWHGINNWSLRQVASALRYHSNAQKPSNMNDPGQLEHLKRYALQLHVLEHQYKEAYPVYEAALKLSPRDPQTLVCLALLLAISCRYPATKSWQRALTLFQQARDLTDRDLTSTLHEIEQNFFRWALLLQPKNPHILANYAVYLQCVHLDIDKAELLYRRALDLDPTNDLVFSNFQRLQSERAPGRLYAFAGPGTITLAHSSEIRRWGSELQWREMEDPAAQPPMPKRFFHNLRTGKCTWDLPTEEITLDGVS</sequence>
<dbReference type="Gene3D" id="1.20.5.190">
    <property type="match status" value="1"/>
</dbReference>
<evidence type="ECO:0000313" key="5">
    <source>
        <dbReference type="EMBL" id="RAW35640.1"/>
    </source>
</evidence>
<dbReference type="SUPFAM" id="SSF48452">
    <property type="entry name" value="TPR-like"/>
    <property type="match status" value="1"/>
</dbReference>
<keyword evidence="6" id="KW-1185">Reference proteome</keyword>
<dbReference type="Pfam" id="PF00612">
    <property type="entry name" value="IQ"/>
    <property type="match status" value="3"/>
</dbReference>
<accession>A0A329SG36</accession>
<dbReference type="EMBL" id="RCMG01000232">
    <property type="protein sequence ID" value="KAG2858994.1"/>
    <property type="molecule type" value="Genomic_DNA"/>
</dbReference>
<dbReference type="Proteomes" id="UP000736787">
    <property type="component" value="Unassembled WGS sequence"/>
</dbReference>
<evidence type="ECO:0000313" key="4">
    <source>
        <dbReference type="EMBL" id="KAG2985396.1"/>
    </source>
</evidence>
<dbReference type="Gene3D" id="1.25.40.10">
    <property type="entry name" value="Tetratricopeptide repeat domain"/>
    <property type="match status" value="2"/>
</dbReference>
<dbReference type="OrthoDB" id="1924189at2759"/>
<evidence type="ECO:0000313" key="1">
    <source>
        <dbReference type="EMBL" id="KAG2858994.1"/>
    </source>
</evidence>
<comment type="caution">
    <text evidence="5">The sequence shown here is derived from an EMBL/GenBank/DDBJ whole genome shotgun (WGS) entry which is preliminary data.</text>
</comment>
<dbReference type="Proteomes" id="UP000697107">
    <property type="component" value="Unassembled WGS sequence"/>
</dbReference>
<dbReference type="VEuPathDB" id="FungiDB:PC110_g8057"/>
<dbReference type="Proteomes" id="UP000251314">
    <property type="component" value="Unassembled WGS sequence"/>
</dbReference>
<organism evidence="5 6">
    <name type="scientific">Phytophthora cactorum</name>
    <dbReference type="NCBI Taxonomy" id="29920"/>
    <lineage>
        <taxon>Eukaryota</taxon>
        <taxon>Sar</taxon>
        <taxon>Stramenopiles</taxon>
        <taxon>Oomycota</taxon>
        <taxon>Peronosporomycetes</taxon>
        <taxon>Peronosporales</taxon>
        <taxon>Peronosporaceae</taxon>
        <taxon>Phytophthora</taxon>
    </lineage>
</organism>
<dbReference type="Proteomes" id="UP000735874">
    <property type="component" value="Unassembled WGS sequence"/>
</dbReference>
<dbReference type="InterPro" id="IPR000048">
    <property type="entry name" value="IQ_motif_EF-hand-BS"/>
</dbReference>
<proteinExistence type="predicted"/>
<gene>
    <name evidence="5" type="ORF">PC110_g8057</name>
    <name evidence="1" type="ORF">PC113_g9319</name>
    <name evidence="2" type="ORF">PC115_g8179</name>
    <name evidence="3" type="ORF">PC117_g9644</name>
    <name evidence="4" type="ORF">PC118_g8354</name>
</gene>
<evidence type="ECO:0000313" key="3">
    <source>
        <dbReference type="EMBL" id="KAG2942793.1"/>
    </source>
</evidence>
<evidence type="ECO:0008006" key="7">
    <source>
        <dbReference type="Google" id="ProtNLM"/>
    </source>
</evidence>
<dbReference type="EMBL" id="RCMI01000207">
    <property type="protein sequence ID" value="KAG2925638.1"/>
    <property type="molecule type" value="Genomic_DNA"/>
</dbReference>
<dbReference type="InterPro" id="IPR011990">
    <property type="entry name" value="TPR-like_helical_dom_sf"/>
</dbReference>
<dbReference type="AlphaFoldDB" id="A0A329SG36"/>
<reference evidence="5 6" key="1">
    <citation type="submission" date="2018-01" db="EMBL/GenBank/DDBJ databases">
        <title>Draft genome of the strawberry crown rot pathogen Phytophthora cactorum.</title>
        <authorList>
            <person name="Armitage A.D."/>
            <person name="Lysoe E."/>
            <person name="Nellist C.F."/>
            <person name="Harrison R.J."/>
            <person name="Brurberg M.B."/>
        </authorList>
    </citation>
    <scope>NUCLEOTIDE SEQUENCE [LARGE SCALE GENOMIC DNA]</scope>
    <source>
        <strain evidence="5 6">10300</strain>
    </source>
</reference>
<dbReference type="Proteomes" id="UP000774804">
    <property type="component" value="Unassembled WGS sequence"/>
</dbReference>
<dbReference type="SMART" id="SM00015">
    <property type="entry name" value="IQ"/>
    <property type="match status" value="3"/>
</dbReference>